<dbReference type="Proteomes" id="UP000198968">
    <property type="component" value="Unassembled WGS sequence"/>
</dbReference>
<evidence type="ECO:0000259" key="6">
    <source>
        <dbReference type="PROSITE" id="PS50887"/>
    </source>
</evidence>
<dbReference type="InterPro" id="IPR000160">
    <property type="entry name" value="GGDEF_dom"/>
</dbReference>
<keyword evidence="5" id="KW-1133">Transmembrane helix</keyword>
<feature type="transmembrane region" description="Helical" evidence="5">
    <location>
        <begin position="300"/>
        <end position="318"/>
    </location>
</feature>
<dbReference type="SMART" id="SM00267">
    <property type="entry name" value="GGDEF"/>
    <property type="match status" value="1"/>
</dbReference>
<dbReference type="Gene3D" id="3.30.70.270">
    <property type="match status" value="1"/>
</dbReference>
<dbReference type="OrthoDB" id="9812260at2"/>
<dbReference type="GO" id="GO:1902201">
    <property type="term" value="P:negative regulation of bacterial-type flagellum-dependent cell motility"/>
    <property type="evidence" value="ECO:0007669"/>
    <property type="project" value="TreeGrafter"/>
</dbReference>
<dbReference type="Pfam" id="PF22588">
    <property type="entry name" value="dCache_1_like"/>
    <property type="match status" value="1"/>
</dbReference>
<dbReference type="CDD" id="cd12915">
    <property type="entry name" value="PDC2_DGC_like"/>
    <property type="match status" value="1"/>
</dbReference>
<feature type="domain" description="GGDEF" evidence="6">
    <location>
        <begin position="379"/>
        <end position="518"/>
    </location>
</feature>
<evidence type="ECO:0000256" key="5">
    <source>
        <dbReference type="SAM" id="Phobius"/>
    </source>
</evidence>
<dbReference type="CDD" id="cd12914">
    <property type="entry name" value="PDC1_DGC_like"/>
    <property type="match status" value="1"/>
</dbReference>
<evidence type="ECO:0000313" key="8">
    <source>
        <dbReference type="Proteomes" id="UP000198968"/>
    </source>
</evidence>
<dbReference type="GO" id="GO:0052621">
    <property type="term" value="F:diguanylate cyclase activity"/>
    <property type="evidence" value="ECO:0007669"/>
    <property type="project" value="UniProtKB-EC"/>
</dbReference>
<evidence type="ECO:0000256" key="2">
    <source>
        <dbReference type="ARBA" id="ARBA00004665"/>
    </source>
</evidence>
<keyword evidence="5" id="KW-0472">Membrane</keyword>
<dbReference type="InterPro" id="IPR050469">
    <property type="entry name" value="Diguanylate_Cyclase"/>
</dbReference>
<dbReference type="GO" id="GO:0005886">
    <property type="term" value="C:plasma membrane"/>
    <property type="evidence" value="ECO:0007669"/>
    <property type="project" value="TreeGrafter"/>
</dbReference>
<dbReference type="GO" id="GO:0043709">
    <property type="term" value="P:cell adhesion involved in single-species biofilm formation"/>
    <property type="evidence" value="ECO:0007669"/>
    <property type="project" value="TreeGrafter"/>
</dbReference>
<dbReference type="SUPFAM" id="SSF55073">
    <property type="entry name" value="Nucleotide cyclase"/>
    <property type="match status" value="1"/>
</dbReference>
<dbReference type="Gene3D" id="3.30.450.20">
    <property type="entry name" value="PAS domain"/>
    <property type="match status" value="2"/>
</dbReference>
<dbReference type="EMBL" id="FOVG01000007">
    <property type="protein sequence ID" value="SFO50140.1"/>
    <property type="molecule type" value="Genomic_DNA"/>
</dbReference>
<dbReference type="EC" id="2.7.7.65" evidence="3"/>
<comment type="catalytic activity">
    <reaction evidence="4">
        <text>2 GTP = 3',3'-c-di-GMP + 2 diphosphate</text>
        <dbReference type="Rhea" id="RHEA:24898"/>
        <dbReference type="ChEBI" id="CHEBI:33019"/>
        <dbReference type="ChEBI" id="CHEBI:37565"/>
        <dbReference type="ChEBI" id="CHEBI:58805"/>
        <dbReference type="EC" id="2.7.7.65"/>
    </reaction>
</comment>
<comment type="cofactor">
    <cofactor evidence="1">
        <name>Mg(2+)</name>
        <dbReference type="ChEBI" id="CHEBI:18420"/>
    </cofactor>
</comment>
<evidence type="ECO:0000256" key="3">
    <source>
        <dbReference type="ARBA" id="ARBA00012528"/>
    </source>
</evidence>
<sequence>MKFRRKNDGPAQKISPLLRSIILSGVLLSVAVIGLNLWTLREDWNDTVDKAEDTAVNLSLSQARQADDTFLQTELSLREVQRDLQKQIATTGVEGETLSQTMRLLQSRLPQLHGLFYYDEQGKWIATSMGSVPPDIDNSDREYFDYHRASPRDNLHIGPVIRSRSTHELVIPVTLRVNDAFKGFRGVLLATIKVDYFRRFYSYYELSEGDVLVLMLADSTVLYARPMPDTYIGKNLSVSPLFLKMLAHADKGSGQWTAALDGKKRIFGFVRSQRYPLVVAAGYDKRALFNHWLKSWVQDLILSLALLIVILSLGAFVLRQARHTLRYQFELTQLRDELTAANRALENLAQNDGLTGVANRRHFDHMLTESLQSAELSGKPVSLILFDIDYFKRYNDSYGHVAGDDCLKKVATVLKNTARRQNELTARYGGEEFAIILSDQTLSAALELAESIIVAINQLAIPHLTTELPQKHVTLSAGCAVWLASDSPQGTQALIERADEALYRAKRAGRNQVMCEERNG</sequence>
<dbReference type="FunFam" id="3.30.70.270:FF:000001">
    <property type="entry name" value="Diguanylate cyclase domain protein"/>
    <property type="match status" value="1"/>
</dbReference>
<evidence type="ECO:0000256" key="4">
    <source>
        <dbReference type="ARBA" id="ARBA00034247"/>
    </source>
</evidence>
<dbReference type="PANTHER" id="PTHR45138:SF9">
    <property type="entry name" value="DIGUANYLATE CYCLASE DGCM-RELATED"/>
    <property type="match status" value="1"/>
</dbReference>
<dbReference type="SUPFAM" id="SSF103190">
    <property type="entry name" value="Sensory domain-like"/>
    <property type="match status" value="1"/>
</dbReference>
<dbReference type="InterPro" id="IPR043128">
    <property type="entry name" value="Rev_trsase/Diguanyl_cyclase"/>
</dbReference>
<proteinExistence type="predicted"/>
<reference evidence="8" key="1">
    <citation type="submission" date="2016-10" db="EMBL/GenBank/DDBJ databases">
        <authorList>
            <person name="Varghese N."/>
            <person name="Submissions S."/>
        </authorList>
    </citation>
    <scope>NUCLEOTIDE SEQUENCE [LARGE SCALE GENOMIC DNA]</scope>
    <source>
        <strain evidence="8">OV426</strain>
    </source>
</reference>
<evidence type="ECO:0000313" key="7">
    <source>
        <dbReference type="EMBL" id="SFO50140.1"/>
    </source>
</evidence>
<dbReference type="NCBIfam" id="TIGR00254">
    <property type="entry name" value="GGDEF"/>
    <property type="match status" value="1"/>
</dbReference>
<feature type="transmembrane region" description="Helical" evidence="5">
    <location>
        <begin position="21"/>
        <end position="40"/>
    </location>
</feature>
<dbReference type="InterPro" id="IPR029151">
    <property type="entry name" value="Sensor-like_sf"/>
</dbReference>
<dbReference type="AlphaFoldDB" id="A0A1I5HQ84"/>
<dbReference type="InterPro" id="IPR029787">
    <property type="entry name" value="Nucleotide_cyclase"/>
</dbReference>
<protein>
    <recommendedName>
        <fullName evidence="3">diguanylate cyclase</fullName>
        <ecNumber evidence="3">2.7.7.65</ecNumber>
    </recommendedName>
</protein>
<evidence type="ECO:0000256" key="1">
    <source>
        <dbReference type="ARBA" id="ARBA00001946"/>
    </source>
</evidence>
<accession>A0A1I5HQ84</accession>
<name>A0A1I5HQ84_9GAMM</name>
<dbReference type="Pfam" id="PF00990">
    <property type="entry name" value="GGDEF"/>
    <property type="match status" value="1"/>
</dbReference>
<dbReference type="PROSITE" id="PS50887">
    <property type="entry name" value="GGDEF"/>
    <property type="match status" value="1"/>
</dbReference>
<dbReference type="RefSeq" id="WP_090967067.1">
    <property type="nucleotide sequence ID" value="NZ_FOVG01000007.1"/>
</dbReference>
<keyword evidence="8" id="KW-1185">Reference proteome</keyword>
<dbReference type="CDD" id="cd01949">
    <property type="entry name" value="GGDEF"/>
    <property type="match status" value="1"/>
</dbReference>
<gene>
    <name evidence="7" type="ORF">SAMN05428971_4233</name>
</gene>
<dbReference type="InterPro" id="IPR054327">
    <property type="entry name" value="His-kinase-like_sensor"/>
</dbReference>
<keyword evidence="5" id="KW-0812">Transmembrane</keyword>
<dbReference type="PANTHER" id="PTHR45138">
    <property type="entry name" value="REGULATORY COMPONENTS OF SENSORY TRANSDUCTION SYSTEM"/>
    <property type="match status" value="1"/>
</dbReference>
<organism evidence="7 8">
    <name type="scientific">Candidatus Pantoea varia</name>
    <dbReference type="NCBI Taxonomy" id="1881036"/>
    <lineage>
        <taxon>Bacteria</taxon>
        <taxon>Pseudomonadati</taxon>
        <taxon>Pseudomonadota</taxon>
        <taxon>Gammaproteobacteria</taxon>
        <taxon>Enterobacterales</taxon>
        <taxon>Erwiniaceae</taxon>
        <taxon>Pantoea</taxon>
    </lineage>
</organism>
<comment type="pathway">
    <text evidence="2">Purine metabolism; 3',5'-cyclic di-GMP biosynthesis.</text>
</comment>